<evidence type="ECO:0000313" key="1">
    <source>
        <dbReference type="EMBL" id="GAG40075.1"/>
    </source>
</evidence>
<proteinExistence type="predicted"/>
<dbReference type="EMBL" id="BARS01046132">
    <property type="protein sequence ID" value="GAG40075.1"/>
    <property type="molecule type" value="Genomic_DNA"/>
</dbReference>
<accession>X0XAH9</accession>
<dbReference type="AlphaFoldDB" id="X0XAH9"/>
<protein>
    <submittedName>
        <fullName evidence="1">Uncharacterized protein</fullName>
    </submittedName>
</protein>
<name>X0XAH9_9ZZZZ</name>
<gene>
    <name evidence="1" type="ORF">S01H1_69474</name>
</gene>
<comment type="caution">
    <text evidence="1">The sequence shown here is derived from an EMBL/GenBank/DDBJ whole genome shotgun (WGS) entry which is preliminary data.</text>
</comment>
<feature type="non-terminal residue" evidence="1">
    <location>
        <position position="1"/>
    </location>
</feature>
<sequence>DGFENIVFMAEGIAIPNLPFMTLDVTLEFTLQTKSLTLSPSFDFGPVACFDLYVDLGSTGGVGPGSVLTLDSITLEGIGLSCDIGTVTFTALSFWGDGTKPGLLAGTPYWEVYAVSSNEDACCGPFGFDLGVYFLDAGAMLFDVALIDADVTLQVASQFTFNMGLEINVETGAFTEWLIGFLVEW</sequence>
<organism evidence="1">
    <name type="scientific">marine sediment metagenome</name>
    <dbReference type="NCBI Taxonomy" id="412755"/>
    <lineage>
        <taxon>unclassified sequences</taxon>
        <taxon>metagenomes</taxon>
        <taxon>ecological metagenomes</taxon>
    </lineage>
</organism>
<reference evidence="1" key="1">
    <citation type="journal article" date="2014" name="Front. Microbiol.">
        <title>High frequency of phylogenetically diverse reductive dehalogenase-homologous genes in deep subseafloor sedimentary metagenomes.</title>
        <authorList>
            <person name="Kawai M."/>
            <person name="Futagami T."/>
            <person name="Toyoda A."/>
            <person name="Takaki Y."/>
            <person name="Nishi S."/>
            <person name="Hori S."/>
            <person name="Arai W."/>
            <person name="Tsubouchi T."/>
            <person name="Morono Y."/>
            <person name="Uchiyama I."/>
            <person name="Ito T."/>
            <person name="Fujiyama A."/>
            <person name="Inagaki F."/>
            <person name="Takami H."/>
        </authorList>
    </citation>
    <scope>NUCLEOTIDE SEQUENCE</scope>
    <source>
        <strain evidence="1">Expedition CK06-06</strain>
    </source>
</reference>